<dbReference type="PANTHER" id="PTHR37326">
    <property type="entry name" value="BLL3975 PROTEIN"/>
    <property type="match status" value="1"/>
</dbReference>
<evidence type="ECO:0000259" key="5">
    <source>
        <dbReference type="Pfam" id="PF24827"/>
    </source>
</evidence>
<feature type="domain" description="Succinylglutamate desuccinylase/Aspartoacylase catalytic" evidence="5">
    <location>
        <begin position="43"/>
        <end position="220"/>
    </location>
</feature>
<reference evidence="6" key="2">
    <citation type="submission" date="2020-09" db="EMBL/GenBank/DDBJ databases">
        <authorList>
            <person name="Sun Q."/>
            <person name="Zhou Y."/>
        </authorList>
    </citation>
    <scope>NUCLEOTIDE SEQUENCE</scope>
    <source>
        <strain evidence="6">CGMCC 1.12408</strain>
    </source>
</reference>
<dbReference type="InterPro" id="IPR055438">
    <property type="entry name" value="AstE_AspA_cat"/>
</dbReference>
<dbReference type="SUPFAM" id="SSF53187">
    <property type="entry name" value="Zn-dependent exopeptidases"/>
    <property type="match status" value="1"/>
</dbReference>
<evidence type="ECO:0000313" key="6">
    <source>
        <dbReference type="EMBL" id="GGA91256.1"/>
    </source>
</evidence>
<keyword evidence="2" id="KW-0479">Metal-binding</keyword>
<keyword evidence="3" id="KW-0378">Hydrolase</keyword>
<name>A0A916SAP9_9BACI</name>
<evidence type="ECO:0000256" key="3">
    <source>
        <dbReference type="ARBA" id="ARBA00022801"/>
    </source>
</evidence>
<dbReference type="GO" id="GO:0046872">
    <property type="term" value="F:metal ion binding"/>
    <property type="evidence" value="ECO:0007669"/>
    <property type="project" value="UniProtKB-KW"/>
</dbReference>
<sequence length="326" mass="35209">MKTIGTAQVIPGEKTMGSIQAGTDIDGTPFHIPVLIASGEKEGPTFWVHGCIHGGEYGGAASIINYFHELEISELSGTFVGVPVTNLPAFKARHRNSPLDGENLNRIFPGNPNGTYSHRLAHILLEVMKDSADVVIDLHSGGLDANVPFYMIVKDDQSDTAKESMRIAKRMGSEVIWRAKGEAGTGGTVSASLVQEKIPTVTVECGGGTLSDEDERDFKKAIKYAMQACNMLPGEPPVQEEYTIIGNATFFVTKEGGLFIPACKVGDYLNKGDKIGSIMNLYGQIVEELICPEDNSYIAAVGNKYWPTEPGQLMAESIPVESREKL</sequence>
<evidence type="ECO:0000256" key="1">
    <source>
        <dbReference type="ARBA" id="ARBA00001947"/>
    </source>
</evidence>
<dbReference type="GO" id="GO:0016788">
    <property type="term" value="F:hydrolase activity, acting on ester bonds"/>
    <property type="evidence" value="ECO:0007669"/>
    <property type="project" value="InterPro"/>
</dbReference>
<dbReference type="PANTHER" id="PTHR37326:SF1">
    <property type="entry name" value="BLL3975 PROTEIN"/>
    <property type="match status" value="1"/>
</dbReference>
<reference evidence="6" key="1">
    <citation type="journal article" date="2014" name="Int. J. Syst. Evol. Microbiol.">
        <title>Complete genome sequence of Corynebacterium casei LMG S-19264T (=DSM 44701T), isolated from a smear-ripened cheese.</title>
        <authorList>
            <consortium name="US DOE Joint Genome Institute (JGI-PGF)"/>
            <person name="Walter F."/>
            <person name="Albersmeier A."/>
            <person name="Kalinowski J."/>
            <person name="Ruckert C."/>
        </authorList>
    </citation>
    <scope>NUCLEOTIDE SEQUENCE</scope>
    <source>
        <strain evidence="6">CGMCC 1.12408</strain>
    </source>
</reference>
<accession>A0A916SAP9</accession>
<gene>
    <name evidence="6" type="ORF">GCM10008025_37190</name>
</gene>
<dbReference type="AlphaFoldDB" id="A0A916SAP9"/>
<dbReference type="PIRSF" id="PIRSF039012">
    <property type="entry name" value="ASP"/>
    <property type="match status" value="1"/>
</dbReference>
<evidence type="ECO:0000256" key="2">
    <source>
        <dbReference type="ARBA" id="ARBA00022723"/>
    </source>
</evidence>
<dbReference type="Pfam" id="PF24827">
    <property type="entry name" value="AstE_AspA_cat"/>
    <property type="match status" value="1"/>
</dbReference>
<dbReference type="RefSeq" id="WP_188386182.1">
    <property type="nucleotide sequence ID" value="NZ_BMEY01000029.1"/>
</dbReference>
<dbReference type="InterPro" id="IPR053138">
    <property type="entry name" value="N-alpha-Ac-DABA_deacetylase"/>
</dbReference>
<dbReference type="Gene3D" id="3.40.630.10">
    <property type="entry name" value="Zn peptidases"/>
    <property type="match status" value="1"/>
</dbReference>
<dbReference type="InterPro" id="IPR043795">
    <property type="entry name" value="N-alpha-Ac-DABA-like"/>
</dbReference>
<comment type="cofactor">
    <cofactor evidence="1">
        <name>Zn(2+)</name>
        <dbReference type="ChEBI" id="CHEBI:29105"/>
    </cofactor>
</comment>
<comment type="caution">
    <text evidence="6">The sequence shown here is derived from an EMBL/GenBank/DDBJ whole genome shotgun (WGS) entry which is preliminary data.</text>
</comment>
<evidence type="ECO:0000313" key="7">
    <source>
        <dbReference type="Proteomes" id="UP000613512"/>
    </source>
</evidence>
<proteinExistence type="predicted"/>
<protein>
    <submittedName>
        <fullName evidence="6">Peptidase M14</fullName>
    </submittedName>
</protein>
<keyword evidence="7" id="KW-1185">Reference proteome</keyword>
<dbReference type="EMBL" id="BMEY01000029">
    <property type="protein sequence ID" value="GGA91256.1"/>
    <property type="molecule type" value="Genomic_DNA"/>
</dbReference>
<keyword evidence="4" id="KW-0862">Zinc</keyword>
<organism evidence="6 7">
    <name type="scientific">Ornithinibacillus halotolerans</name>
    <dbReference type="NCBI Taxonomy" id="1274357"/>
    <lineage>
        <taxon>Bacteria</taxon>
        <taxon>Bacillati</taxon>
        <taxon>Bacillota</taxon>
        <taxon>Bacilli</taxon>
        <taxon>Bacillales</taxon>
        <taxon>Bacillaceae</taxon>
        <taxon>Ornithinibacillus</taxon>
    </lineage>
</organism>
<dbReference type="GO" id="GO:0016811">
    <property type="term" value="F:hydrolase activity, acting on carbon-nitrogen (but not peptide) bonds, in linear amides"/>
    <property type="evidence" value="ECO:0007669"/>
    <property type="project" value="InterPro"/>
</dbReference>
<dbReference type="Proteomes" id="UP000613512">
    <property type="component" value="Unassembled WGS sequence"/>
</dbReference>
<evidence type="ECO:0000256" key="4">
    <source>
        <dbReference type="ARBA" id="ARBA00022833"/>
    </source>
</evidence>